<protein>
    <submittedName>
        <fullName evidence="1">Uncharacterized protein</fullName>
    </submittedName>
</protein>
<name>A0A679HJH6_BACT4</name>
<accession>A0A679HJH6</accession>
<dbReference type="Proteomes" id="UP000500882">
    <property type="component" value="Chromosome"/>
</dbReference>
<evidence type="ECO:0000313" key="2">
    <source>
        <dbReference type="Proteomes" id="UP000500882"/>
    </source>
</evidence>
<evidence type="ECO:0000313" key="1">
    <source>
        <dbReference type="EMBL" id="BCA49835.1"/>
    </source>
</evidence>
<sequence>METIRGEMAEILLDNILRLFSTEIFGKDKSAYYVGGEKKLISLIEAGKIESDKPVNVQNGKWHCNAAQVLLHCRCSRKKVKPKKRKK</sequence>
<proteinExistence type="predicted"/>
<gene>
    <name evidence="1" type="ORF">BatF92_17770</name>
</gene>
<dbReference type="EMBL" id="AP022660">
    <property type="protein sequence ID" value="BCA49835.1"/>
    <property type="molecule type" value="Genomic_DNA"/>
</dbReference>
<dbReference type="RefSeq" id="WP_055228912.1">
    <property type="nucleotide sequence ID" value="NZ_AP022660.1"/>
</dbReference>
<dbReference type="AlphaFoldDB" id="A0A679HJH6"/>
<reference evidence="1 2" key="1">
    <citation type="submission" date="2020-02" db="EMBL/GenBank/DDBJ databases">
        <title>Whole-genome sequencing and comparative analysis of the genomes of Bacteroides thetaiotaomicron and Escherichia coli isolated from a healthy resident in Vietnam.</title>
        <authorList>
            <person name="Mohsin M."/>
            <person name="Tanaka K."/>
            <person name="Kawahara R."/>
            <person name="Kondo S."/>
            <person name="Noguchi H."/>
            <person name="Motooka D."/>
            <person name="Nakamura S."/>
            <person name="Khong D.T."/>
            <person name="Nguyen T.N."/>
            <person name="Tran H.T."/>
            <person name="Yamamoto Y."/>
        </authorList>
    </citation>
    <scope>NUCLEOTIDE SEQUENCE [LARGE SCALE GENOMIC DNA]</scope>
    <source>
        <strain evidence="1 2">F9-2</strain>
    </source>
</reference>
<organism evidence="1 2">
    <name type="scientific">Bacteroides thetaiotaomicron</name>
    <dbReference type="NCBI Taxonomy" id="818"/>
    <lineage>
        <taxon>Bacteria</taxon>
        <taxon>Pseudomonadati</taxon>
        <taxon>Bacteroidota</taxon>
        <taxon>Bacteroidia</taxon>
        <taxon>Bacteroidales</taxon>
        <taxon>Bacteroidaceae</taxon>
        <taxon>Bacteroides</taxon>
    </lineage>
</organism>